<sequence>MFNRAGVRRACAAARVACGRCPLGRHARDDRRRGARARAVDDEHRYGRRDRHRDPGEGARERGLRARAHHREHAGGGRCRAGDSRAARPNGRDGAACRRFPLQRPPAAARLPGLRAGAVEIPDQPGQRRPGREARFAVRADDRSRDQVRQAGADRRELGQPRSGPARADDGRERRARRAVGGAERDVRGADPVGDRLGRARGRARPRPRQDRAVVQGERRAGPGRRVPRTVTPLRLRAAPRPHRGGHGLEGHRRVDRGDRSAAAGRHRRHDPHLAHAGAGRAAHGRSGGRPGDPADDGAALVRADGRRVSGLRPHDEHAVPGARAADPDLPARTDARVAQRIPGRREDERRGDGVHRQRPGRVEAREHRHQPAGLGRESGRAGVRRRRESEDAARRAHRGRVPADRERLRRAHLRPRRGAELIRPPYSDDRTKAKAREADGREGHERHPPAGCRLVGILRGDGEVAAARIRLSEHPHADRRAYAALHARHRRGDRHRRKGDVQLRRCVERREPDAAPREHRGRRARGDRAQHAV</sequence>
<organism evidence="2 3">
    <name type="scientific">Burkholderia pseudomallei (strain 1710b)</name>
    <dbReference type="NCBI Taxonomy" id="320372"/>
    <lineage>
        <taxon>Bacteria</taxon>
        <taxon>Pseudomonadati</taxon>
        <taxon>Pseudomonadota</taxon>
        <taxon>Betaproteobacteria</taxon>
        <taxon>Burkholderiales</taxon>
        <taxon>Burkholderiaceae</taxon>
        <taxon>Burkholderia</taxon>
        <taxon>pseudomallei group</taxon>
    </lineage>
</organism>
<evidence type="ECO:0000313" key="2">
    <source>
        <dbReference type="EMBL" id="ABA47858.1"/>
    </source>
</evidence>
<dbReference type="AlphaFoldDB" id="Q3JRQ4"/>
<feature type="compositionally biased region" description="Basic and acidic residues" evidence="1">
    <location>
        <begin position="130"/>
        <end position="159"/>
    </location>
</feature>
<dbReference type="Proteomes" id="UP000002700">
    <property type="component" value="Chromosome I"/>
</dbReference>
<dbReference type="EMBL" id="CP000124">
    <property type="protein sequence ID" value="ABA47858.1"/>
    <property type="molecule type" value="Genomic_DNA"/>
</dbReference>
<feature type="compositionally biased region" description="Basic and acidic residues" evidence="1">
    <location>
        <begin position="208"/>
        <end position="221"/>
    </location>
</feature>
<dbReference type="EnsemblBacteria" id="ABA47858">
    <property type="protein sequence ID" value="ABA47858"/>
    <property type="gene ID" value="BURPS1710b_2354"/>
</dbReference>
<feature type="compositionally biased region" description="Basic and acidic residues" evidence="1">
    <location>
        <begin position="427"/>
        <end position="449"/>
    </location>
</feature>
<feature type="region of interest" description="Disordered" evidence="1">
    <location>
        <begin position="24"/>
        <end position="404"/>
    </location>
</feature>
<accession>Q3JRQ4</accession>
<feature type="region of interest" description="Disordered" evidence="1">
    <location>
        <begin position="417"/>
        <end position="453"/>
    </location>
</feature>
<dbReference type="KEGG" id="bpm:BURPS1710b_2354"/>
<gene>
    <name evidence="2" type="ordered locus">BURPS1710b_2354</name>
</gene>
<feature type="region of interest" description="Disordered" evidence="1">
    <location>
        <begin position="487"/>
        <end position="534"/>
    </location>
</feature>
<feature type="compositionally biased region" description="Basic and acidic residues" evidence="1">
    <location>
        <begin position="326"/>
        <end position="367"/>
    </location>
</feature>
<protein>
    <submittedName>
        <fullName evidence="2">Uncharacterized protein</fullName>
    </submittedName>
</protein>
<feature type="compositionally biased region" description="Basic and acidic residues" evidence="1">
    <location>
        <begin position="500"/>
        <end position="534"/>
    </location>
</feature>
<dbReference type="HOGENOM" id="CLU_509664_0_0_4"/>
<reference evidence="2 3" key="1">
    <citation type="submission" date="2005-09" db="EMBL/GenBank/DDBJ databases">
        <authorList>
            <person name="Woods D.E."/>
            <person name="Nierman W.C."/>
        </authorList>
    </citation>
    <scope>NUCLEOTIDE SEQUENCE [LARGE SCALE GENOMIC DNA]</scope>
    <source>
        <strain evidence="2 3">1710b</strain>
    </source>
</reference>
<feature type="compositionally biased region" description="Basic and acidic residues" evidence="1">
    <location>
        <begin position="183"/>
        <end position="198"/>
    </location>
</feature>
<feature type="compositionally biased region" description="Basic and acidic residues" evidence="1">
    <location>
        <begin position="304"/>
        <end position="319"/>
    </location>
</feature>
<feature type="compositionally biased region" description="Basic and acidic residues" evidence="1">
    <location>
        <begin position="52"/>
        <end position="64"/>
    </location>
</feature>
<name>Q3JRQ4_BURP1</name>
<feature type="compositionally biased region" description="Low complexity" evidence="1">
    <location>
        <begin position="98"/>
        <end position="118"/>
    </location>
</feature>
<evidence type="ECO:0000313" key="3">
    <source>
        <dbReference type="Proteomes" id="UP000002700"/>
    </source>
</evidence>
<feature type="compositionally biased region" description="Basic and acidic residues" evidence="1">
    <location>
        <begin position="26"/>
        <end position="45"/>
    </location>
</feature>
<feature type="compositionally biased region" description="Basic residues" evidence="1">
    <location>
        <begin position="487"/>
        <end position="499"/>
    </location>
</feature>
<proteinExistence type="predicted"/>
<evidence type="ECO:0000256" key="1">
    <source>
        <dbReference type="SAM" id="MobiDB-lite"/>
    </source>
</evidence>
<feature type="compositionally biased region" description="Basic and acidic residues" evidence="1">
    <location>
        <begin position="247"/>
        <end position="260"/>
    </location>
</feature>